<evidence type="ECO:0000256" key="1">
    <source>
        <dbReference type="SAM" id="Phobius"/>
    </source>
</evidence>
<sequence length="79" mass="7896">MRAVVEAKVKGGAAGAAVAGLVVWLLGAYVFPGDVPEAVTAVVDVVVPGVVAFAAGWLARHTPRTDPDAVPPQDPAPLA</sequence>
<dbReference type="RefSeq" id="WP_208245082.1">
    <property type="nucleotide sequence ID" value="NZ_JAGEPF010000018.1"/>
</dbReference>
<feature type="transmembrane region" description="Helical" evidence="1">
    <location>
        <begin position="38"/>
        <end position="59"/>
    </location>
</feature>
<dbReference type="Proteomes" id="UP000680206">
    <property type="component" value="Unassembled WGS sequence"/>
</dbReference>
<keyword evidence="3" id="KW-1185">Reference proteome</keyword>
<keyword evidence="1" id="KW-1133">Transmembrane helix</keyword>
<feature type="transmembrane region" description="Helical" evidence="1">
    <location>
        <begin position="12"/>
        <end position="32"/>
    </location>
</feature>
<dbReference type="EMBL" id="JAGEPF010000018">
    <property type="protein sequence ID" value="MBO2461658.1"/>
    <property type="molecule type" value="Genomic_DNA"/>
</dbReference>
<reference evidence="2 3" key="1">
    <citation type="submission" date="2021-03" db="EMBL/GenBank/DDBJ databases">
        <title>Actinomadura violae sp. nov., isolated from lichen in Thailand.</title>
        <authorList>
            <person name="Kanchanasin P."/>
            <person name="Saeng-In P."/>
            <person name="Phongsopitanun W."/>
            <person name="Yuki M."/>
            <person name="Kudo T."/>
            <person name="Ohkuma M."/>
            <person name="Tanasupawat S."/>
        </authorList>
    </citation>
    <scope>NUCLEOTIDE SEQUENCE [LARGE SCALE GENOMIC DNA]</scope>
    <source>
        <strain evidence="2 3">LCR2-06</strain>
    </source>
</reference>
<evidence type="ECO:0000313" key="2">
    <source>
        <dbReference type="EMBL" id="MBO2461658.1"/>
    </source>
</evidence>
<evidence type="ECO:0008006" key="4">
    <source>
        <dbReference type="Google" id="ProtNLM"/>
    </source>
</evidence>
<accession>A0ABS3RYX4</accession>
<name>A0ABS3RYX4_9ACTN</name>
<organism evidence="2 3">
    <name type="scientific">Actinomadura violacea</name>
    <dbReference type="NCBI Taxonomy" id="2819934"/>
    <lineage>
        <taxon>Bacteria</taxon>
        <taxon>Bacillati</taxon>
        <taxon>Actinomycetota</taxon>
        <taxon>Actinomycetes</taxon>
        <taxon>Streptosporangiales</taxon>
        <taxon>Thermomonosporaceae</taxon>
        <taxon>Actinomadura</taxon>
    </lineage>
</organism>
<protein>
    <recommendedName>
        <fullName evidence="4">Holin</fullName>
    </recommendedName>
</protein>
<gene>
    <name evidence="2" type="ORF">J4709_29225</name>
</gene>
<keyword evidence="1" id="KW-0472">Membrane</keyword>
<evidence type="ECO:0000313" key="3">
    <source>
        <dbReference type="Proteomes" id="UP000680206"/>
    </source>
</evidence>
<comment type="caution">
    <text evidence="2">The sequence shown here is derived from an EMBL/GenBank/DDBJ whole genome shotgun (WGS) entry which is preliminary data.</text>
</comment>
<proteinExistence type="predicted"/>
<keyword evidence="1" id="KW-0812">Transmembrane</keyword>